<evidence type="ECO:0000313" key="8">
    <source>
        <dbReference type="EMBL" id="SPO07181.1"/>
    </source>
</evidence>
<feature type="compositionally biased region" description="Basic and acidic residues" evidence="5">
    <location>
        <begin position="273"/>
        <end position="284"/>
    </location>
</feature>
<feature type="transmembrane region" description="Helical" evidence="6">
    <location>
        <begin position="441"/>
        <end position="466"/>
    </location>
</feature>
<protein>
    <submittedName>
        <fullName evidence="8">Related to transporter protein HOL1</fullName>
    </submittedName>
</protein>
<keyword evidence="2 6" id="KW-0812">Transmembrane</keyword>
<name>A0AAE8N6I8_9PEZI</name>
<evidence type="ECO:0000256" key="1">
    <source>
        <dbReference type="ARBA" id="ARBA00004141"/>
    </source>
</evidence>
<evidence type="ECO:0000256" key="6">
    <source>
        <dbReference type="SAM" id="Phobius"/>
    </source>
</evidence>
<feature type="transmembrane region" description="Helical" evidence="6">
    <location>
        <begin position="228"/>
        <end position="246"/>
    </location>
</feature>
<feature type="region of interest" description="Disordered" evidence="5">
    <location>
        <begin position="273"/>
        <end position="294"/>
    </location>
</feature>
<dbReference type="SUPFAM" id="SSF103473">
    <property type="entry name" value="MFS general substrate transporter"/>
    <property type="match status" value="1"/>
</dbReference>
<feature type="transmembrane region" description="Helical" evidence="6">
    <location>
        <begin position="362"/>
        <end position="391"/>
    </location>
</feature>
<feature type="transmembrane region" description="Helical" evidence="6">
    <location>
        <begin position="478"/>
        <end position="501"/>
    </location>
</feature>
<comment type="caution">
    <text evidence="8">The sequence shown here is derived from an EMBL/GenBank/DDBJ whole genome shotgun (WGS) entry which is preliminary data.</text>
</comment>
<feature type="transmembrane region" description="Helical" evidence="6">
    <location>
        <begin position="75"/>
        <end position="97"/>
    </location>
</feature>
<gene>
    <name evidence="8" type="ORF">DNG_09875</name>
</gene>
<feature type="domain" description="Major facilitator superfamily (MFS) profile" evidence="7">
    <location>
        <begin position="71"/>
        <end position="547"/>
    </location>
</feature>
<feature type="transmembrane region" description="Helical" evidence="6">
    <location>
        <begin position="507"/>
        <end position="528"/>
    </location>
</feature>
<feature type="transmembrane region" description="Helical" evidence="6">
    <location>
        <begin position="332"/>
        <end position="356"/>
    </location>
</feature>
<dbReference type="InterPro" id="IPR020846">
    <property type="entry name" value="MFS_dom"/>
</dbReference>
<accession>A0AAE8N6I8</accession>
<proteinExistence type="predicted"/>
<dbReference type="PANTHER" id="PTHR23502">
    <property type="entry name" value="MAJOR FACILITATOR SUPERFAMILY"/>
    <property type="match status" value="1"/>
</dbReference>
<evidence type="ECO:0000313" key="9">
    <source>
        <dbReference type="Proteomes" id="UP001187682"/>
    </source>
</evidence>
<sequence length="547" mass="59349">MPLGILEDTKLEHVPGTSPLNELGRQDAETLEGIDTGLLKHDPTGQIVLVPQPSDSPNDPYNWPRWKKELFTATFVYGCGCVGAVGPLLTSAIVPLAQDFGVPLQRFTLGLQGSTIVAIAAGSLLLNTLAVKIGKRPIYIATSLGLMASCFWAAETKSFASLAAARAVQGFCMAPLEALVPATIADVWFVHERGYRNALFNLGVLGGINLASPIAGSIIQYGSYRICLHAMGGAFALQTILTILFMPETAYHRTGSLDIDTSNKVAMMGEMKEKTDAQAEHNERAQQGSTPSETELPKSFVRELLPYDGYWDKVSFWRTLILPFGMLASPMVVWGTLLFTTCISWLVLISITLSQIFSAPPYSFSVAAVGAANVSSFVATLIATAVAGPLVDGVAKYMSKRNKGIFEPEFRLPVMVSLLLFTATGFFAWGQSLHSEDPWPVPIIVCMGMINLGVQLGTTSLVVYVIDCHHAQSSEAFAIMNFVKNMFAFGLTFYCNDWIAVQGVRDCFFVIGGITVAVSLTTIPMYIYGKRARSFTFRNRVVSRITG</sequence>
<dbReference type="AlphaFoldDB" id="A0AAE8N6I8"/>
<dbReference type="GO" id="GO:0005886">
    <property type="term" value="C:plasma membrane"/>
    <property type="evidence" value="ECO:0007669"/>
    <property type="project" value="TreeGrafter"/>
</dbReference>
<dbReference type="Proteomes" id="UP001187682">
    <property type="component" value="Unassembled WGS sequence"/>
</dbReference>
<feature type="transmembrane region" description="Helical" evidence="6">
    <location>
        <begin position="412"/>
        <end position="429"/>
    </location>
</feature>
<dbReference type="InterPro" id="IPR036259">
    <property type="entry name" value="MFS_trans_sf"/>
</dbReference>
<dbReference type="InterPro" id="IPR011701">
    <property type="entry name" value="MFS"/>
</dbReference>
<comment type="subcellular location">
    <subcellularLocation>
        <location evidence="1">Membrane</location>
        <topology evidence="1">Multi-pass membrane protein</topology>
    </subcellularLocation>
</comment>
<evidence type="ECO:0000256" key="3">
    <source>
        <dbReference type="ARBA" id="ARBA00022989"/>
    </source>
</evidence>
<dbReference type="PANTHER" id="PTHR23502:SF20">
    <property type="entry name" value="TRANSPORTER, PUTATIVE (AFU_ORTHOLOGUE AFUA_6G13880)-RELATED"/>
    <property type="match status" value="1"/>
</dbReference>
<dbReference type="EMBL" id="ONZQ02000019">
    <property type="protein sequence ID" value="SPO07181.1"/>
    <property type="molecule type" value="Genomic_DNA"/>
</dbReference>
<feature type="transmembrane region" description="Helical" evidence="6">
    <location>
        <begin position="202"/>
        <end position="222"/>
    </location>
</feature>
<organism evidence="8 9">
    <name type="scientific">Cephalotrichum gorgonifer</name>
    <dbReference type="NCBI Taxonomy" id="2041049"/>
    <lineage>
        <taxon>Eukaryota</taxon>
        <taxon>Fungi</taxon>
        <taxon>Dikarya</taxon>
        <taxon>Ascomycota</taxon>
        <taxon>Pezizomycotina</taxon>
        <taxon>Sordariomycetes</taxon>
        <taxon>Hypocreomycetidae</taxon>
        <taxon>Microascales</taxon>
        <taxon>Microascaceae</taxon>
        <taxon>Cephalotrichum</taxon>
    </lineage>
</organism>
<reference evidence="8" key="1">
    <citation type="submission" date="2018-03" db="EMBL/GenBank/DDBJ databases">
        <authorList>
            <person name="Guldener U."/>
        </authorList>
    </citation>
    <scope>NUCLEOTIDE SEQUENCE</scope>
</reference>
<keyword evidence="4 6" id="KW-0472">Membrane</keyword>
<dbReference type="Gene3D" id="1.20.1250.20">
    <property type="entry name" value="MFS general substrate transporter like domains"/>
    <property type="match status" value="1"/>
</dbReference>
<evidence type="ECO:0000259" key="7">
    <source>
        <dbReference type="PROSITE" id="PS50850"/>
    </source>
</evidence>
<evidence type="ECO:0000256" key="5">
    <source>
        <dbReference type="SAM" id="MobiDB-lite"/>
    </source>
</evidence>
<keyword evidence="3 6" id="KW-1133">Transmembrane helix</keyword>
<evidence type="ECO:0000256" key="2">
    <source>
        <dbReference type="ARBA" id="ARBA00022692"/>
    </source>
</evidence>
<dbReference type="PROSITE" id="PS50850">
    <property type="entry name" value="MFS"/>
    <property type="match status" value="1"/>
</dbReference>
<dbReference type="GO" id="GO:0022857">
    <property type="term" value="F:transmembrane transporter activity"/>
    <property type="evidence" value="ECO:0007669"/>
    <property type="project" value="InterPro"/>
</dbReference>
<feature type="transmembrane region" description="Helical" evidence="6">
    <location>
        <begin position="109"/>
        <end position="131"/>
    </location>
</feature>
<dbReference type="Pfam" id="PF07690">
    <property type="entry name" value="MFS_1"/>
    <property type="match status" value="1"/>
</dbReference>
<evidence type="ECO:0000256" key="4">
    <source>
        <dbReference type="ARBA" id="ARBA00023136"/>
    </source>
</evidence>
<keyword evidence="9" id="KW-1185">Reference proteome</keyword>